<evidence type="ECO:0000256" key="8">
    <source>
        <dbReference type="PIRSR" id="PIRSR618044-2"/>
    </source>
</evidence>
<evidence type="ECO:0000313" key="13">
    <source>
        <dbReference type="EMBL" id="MST81257.1"/>
    </source>
</evidence>
<feature type="domain" description="Peptidase S11 D-alanyl-D-alanine carboxypeptidase A N-terminal" evidence="12">
    <location>
        <begin position="114"/>
        <end position="347"/>
    </location>
</feature>
<comment type="similarity">
    <text evidence="1 9">Belongs to the peptidase S11 family.</text>
</comment>
<feature type="region of interest" description="Disordered" evidence="10">
    <location>
        <begin position="83"/>
        <end position="107"/>
    </location>
</feature>
<dbReference type="SUPFAM" id="SSF56601">
    <property type="entry name" value="beta-lactamase/transpeptidase-like"/>
    <property type="match status" value="1"/>
</dbReference>
<evidence type="ECO:0000256" key="3">
    <source>
        <dbReference type="ARBA" id="ARBA00022801"/>
    </source>
</evidence>
<keyword evidence="11" id="KW-0812">Transmembrane</keyword>
<reference evidence="13 14" key="1">
    <citation type="submission" date="2019-08" db="EMBL/GenBank/DDBJ databases">
        <title>In-depth cultivation of the pig gut microbiome towards novel bacterial diversity and tailored functional studies.</title>
        <authorList>
            <person name="Wylensek D."/>
            <person name="Hitch T.C.A."/>
            <person name="Clavel T."/>
        </authorList>
    </citation>
    <scope>NUCLEOTIDE SEQUENCE [LARGE SCALE GENOMIC DNA]</scope>
    <source>
        <strain evidence="13 14">Oil+RF-744-WCA-WT-13</strain>
    </source>
</reference>
<dbReference type="PANTHER" id="PTHR21581:SF6">
    <property type="entry name" value="TRAFFICKING PROTEIN PARTICLE COMPLEX SUBUNIT 12"/>
    <property type="match status" value="1"/>
</dbReference>
<feature type="binding site" evidence="8">
    <location>
        <position position="317"/>
    </location>
    <ligand>
        <name>substrate</name>
    </ligand>
</feature>
<dbReference type="AlphaFoldDB" id="A0A7X2P6Q7"/>
<evidence type="ECO:0000256" key="2">
    <source>
        <dbReference type="ARBA" id="ARBA00022729"/>
    </source>
</evidence>
<feature type="active site" description="Acyl-ester intermediate" evidence="7">
    <location>
        <position position="143"/>
    </location>
</feature>
<dbReference type="EMBL" id="VUMV01000002">
    <property type="protein sequence ID" value="MST81257.1"/>
    <property type="molecule type" value="Genomic_DNA"/>
</dbReference>
<dbReference type="InterPro" id="IPR018044">
    <property type="entry name" value="Peptidase_S11"/>
</dbReference>
<dbReference type="Proteomes" id="UP000466864">
    <property type="component" value="Unassembled WGS sequence"/>
</dbReference>
<evidence type="ECO:0000256" key="5">
    <source>
        <dbReference type="ARBA" id="ARBA00022984"/>
    </source>
</evidence>
<proteinExistence type="inferred from homology"/>
<evidence type="ECO:0000259" key="12">
    <source>
        <dbReference type="Pfam" id="PF00768"/>
    </source>
</evidence>
<keyword evidence="3" id="KW-0378">Hydrolase</keyword>
<dbReference type="Gene3D" id="3.40.710.10">
    <property type="entry name" value="DD-peptidase/beta-lactamase superfamily"/>
    <property type="match status" value="1"/>
</dbReference>
<sequence length="375" mass="40578">MSFEDEVEETREERKARRAREKKIKKKILMVVSILVLVVALLIVLFLFLLVKGRMDASNKLYSEADNSVSGFSLVYAGEKTDTTIPEENSSSENVQSSSQTGNTDVPVIDQSGIVSPEALMIRLSDQAVVFDKNGETTIYPASLTKMMTCIIGIENESDLNKSFMVTDNEIDPAWNEGATVAGFGYGETVTISDLLYGIMLPSGADACYALADAVSGSEADFVTLMNQKAQELGMTGTNFTNCTGLHDANQYTTCADLAKLLEYCLQNSTFRDIFTSYVYTTTSTDQHPDGITLSSRLFTYLTESLLDNGTVIEGGKTGYTDEAGNCLASLAKAKDGTEYILITAGAASQDTDDSDGSVDHPNITDAVYVYGQLP</sequence>
<protein>
    <submittedName>
        <fullName evidence="13">D-alanyl-D-alanine carboxypeptidase</fullName>
    </submittedName>
</protein>
<dbReference type="InterPro" id="IPR012338">
    <property type="entry name" value="Beta-lactam/transpept-like"/>
</dbReference>
<dbReference type="Pfam" id="PF00768">
    <property type="entry name" value="Peptidase_S11"/>
    <property type="match status" value="1"/>
</dbReference>
<dbReference type="GO" id="GO:0008360">
    <property type="term" value="P:regulation of cell shape"/>
    <property type="evidence" value="ECO:0007669"/>
    <property type="project" value="UniProtKB-KW"/>
</dbReference>
<dbReference type="GO" id="GO:0071555">
    <property type="term" value="P:cell wall organization"/>
    <property type="evidence" value="ECO:0007669"/>
    <property type="project" value="UniProtKB-KW"/>
</dbReference>
<evidence type="ECO:0000313" key="14">
    <source>
        <dbReference type="Proteomes" id="UP000466864"/>
    </source>
</evidence>
<dbReference type="PRINTS" id="PR00725">
    <property type="entry name" value="DADACBPTASE1"/>
</dbReference>
<keyword evidence="11" id="KW-1133">Transmembrane helix</keyword>
<evidence type="ECO:0000256" key="11">
    <source>
        <dbReference type="SAM" id="Phobius"/>
    </source>
</evidence>
<evidence type="ECO:0000256" key="10">
    <source>
        <dbReference type="SAM" id="MobiDB-lite"/>
    </source>
</evidence>
<feature type="active site" description="Proton acceptor" evidence="7">
    <location>
        <position position="146"/>
    </location>
</feature>
<dbReference type="InterPro" id="IPR001967">
    <property type="entry name" value="Peptidase_S11_N"/>
</dbReference>
<evidence type="ECO:0000256" key="7">
    <source>
        <dbReference type="PIRSR" id="PIRSR618044-1"/>
    </source>
</evidence>
<keyword evidence="4" id="KW-0133">Cell shape</keyword>
<feature type="compositionally biased region" description="Low complexity" evidence="10">
    <location>
        <begin position="87"/>
        <end position="100"/>
    </location>
</feature>
<evidence type="ECO:0000256" key="6">
    <source>
        <dbReference type="ARBA" id="ARBA00023316"/>
    </source>
</evidence>
<gene>
    <name evidence="13" type="ORF">FYJ60_02865</name>
</gene>
<keyword evidence="13" id="KW-0121">Carboxypeptidase</keyword>
<dbReference type="GO" id="GO:0009002">
    <property type="term" value="F:serine-type D-Ala-D-Ala carboxypeptidase activity"/>
    <property type="evidence" value="ECO:0007669"/>
    <property type="project" value="InterPro"/>
</dbReference>
<evidence type="ECO:0000256" key="4">
    <source>
        <dbReference type="ARBA" id="ARBA00022960"/>
    </source>
</evidence>
<comment type="caution">
    <text evidence="13">The sequence shown here is derived from an EMBL/GenBank/DDBJ whole genome shotgun (WGS) entry which is preliminary data.</text>
</comment>
<keyword evidence="13" id="KW-0645">Protease</keyword>
<feature type="transmembrane region" description="Helical" evidence="11">
    <location>
        <begin position="28"/>
        <end position="51"/>
    </location>
</feature>
<dbReference type="RefSeq" id="WP_154457084.1">
    <property type="nucleotide sequence ID" value="NZ_VUMV01000002.1"/>
</dbReference>
<evidence type="ECO:0000256" key="1">
    <source>
        <dbReference type="ARBA" id="ARBA00007164"/>
    </source>
</evidence>
<dbReference type="GO" id="GO:0006508">
    <property type="term" value="P:proteolysis"/>
    <property type="evidence" value="ECO:0007669"/>
    <property type="project" value="InterPro"/>
</dbReference>
<organism evidence="13 14">
    <name type="scientific">Bilifractor porci</name>
    <dbReference type="NCBI Taxonomy" id="2606636"/>
    <lineage>
        <taxon>Bacteria</taxon>
        <taxon>Bacillati</taxon>
        <taxon>Bacillota</taxon>
        <taxon>Clostridia</taxon>
        <taxon>Lachnospirales</taxon>
        <taxon>Lachnospiraceae</taxon>
        <taxon>Bilifractor</taxon>
    </lineage>
</organism>
<feature type="active site" evidence="7">
    <location>
        <position position="203"/>
    </location>
</feature>
<keyword evidence="11" id="KW-0472">Membrane</keyword>
<name>A0A7X2P6Q7_9FIRM</name>
<keyword evidence="14" id="KW-1185">Reference proteome</keyword>
<dbReference type="GO" id="GO:0009252">
    <property type="term" value="P:peptidoglycan biosynthetic process"/>
    <property type="evidence" value="ECO:0007669"/>
    <property type="project" value="UniProtKB-KW"/>
</dbReference>
<dbReference type="PANTHER" id="PTHR21581">
    <property type="entry name" value="D-ALANYL-D-ALANINE CARBOXYPEPTIDASE"/>
    <property type="match status" value="1"/>
</dbReference>
<keyword evidence="6" id="KW-0961">Cell wall biogenesis/degradation</keyword>
<keyword evidence="5" id="KW-0573">Peptidoglycan synthesis</keyword>
<evidence type="ECO:0000256" key="9">
    <source>
        <dbReference type="RuleBase" id="RU004016"/>
    </source>
</evidence>
<keyword evidence="2" id="KW-0732">Signal</keyword>
<accession>A0A7X2P6Q7</accession>